<evidence type="ECO:0000313" key="4">
    <source>
        <dbReference type="EMBL" id="CAG8739019.1"/>
    </source>
</evidence>
<keyword evidence="5" id="KW-1185">Reference proteome</keyword>
<dbReference type="PANTHER" id="PTHR12827">
    <property type="entry name" value="MEIOTIC CHECKPOINT REGULATOR TSG24 FAMILY MEMBER"/>
    <property type="match status" value="1"/>
</dbReference>
<evidence type="ECO:0000313" key="5">
    <source>
        <dbReference type="Proteomes" id="UP000789759"/>
    </source>
</evidence>
<keyword evidence="2" id="KW-0498">Mitosis</keyword>
<proteinExistence type="predicted"/>
<keyword evidence="3" id="KW-0131">Cell cycle</keyword>
<gene>
    <name evidence="4" type="ORF">CPELLU_LOCUS13982</name>
</gene>
<dbReference type="PANTHER" id="PTHR12827:SF3">
    <property type="entry name" value="ANAPHASE-PROMOTING COMPLEX SUBUNIT 1"/>
    <property type="match status" value="1"/>
</dbReference>
<sequence>MALKYERSDDKKALKCLLSHLDLFIGMESTRRAPTFDENITISAINQVDTSSSSTILHSYGTHMVTSMSLGFLFLGRGNFTLLTSNKAIAGLIYALFPRYLIESYDSRAHLQAFRHLWVLGIEPRCLVLRDIETREACHIPVKKIIITP</sequence>
<name>A0A9N9IIU6_9GLOM</name>
<dbReference type="GO" id="GO:0031145">
    <property type="term" value="P:anaphase-promoting complex-dependent catabolic process"/>
    <property type="evidence" value="ECO:0007669"/>
    <property type="project" value="TreeGrafter"/>
</dbReference>
<accession>A0A9N9IIU6</accession>
<organism evidence="4 5">
    <name type="scientific">Cetraspora pellucida</name>
    <dbReference type="NCBI Taxonomy" id="1433469"/>
    <lineage>
        <taxon>Eukaryota</taxon>
        <taxon>Fungi</taxon>
        <taxon>Fungi incertae sedis</taxon>
        <taxon>Mucoromycota</taxon>
        <taxon>Glomeromycotina</taxon>
        <taxon>Glomeromycetes</taxon>
        <taxon>Diversisporales</taxon>
        <taxon>Gigasporaceae</taxon>
        <taxon>Cetraspora</taxon>
    </lineage>
</organism>
<dbReference type="EMBL" id="CAJVQA010015743">
    <property type="protein sequence ID" value="CAG8739019.1"/>
    <property type="molecule type" value="Genomic_DNA"/>
</dbReference>
<evidence type="ECO:0000256" key="2">
    <source>
        <dbReference type="ARBA" id="ARBA00022776"/>
    </source>
</evidence>
<dbReference type="GO" id="GO:0007091">
    <property type="term" value="P:metaphase/anaphase transition of mitotic cell cycle"/>
    <property type="evidence" value="ECO:0007669"/>
    <property type="project" value="TreeGrafter"/>
</dbReference>
<evidence type="ECO:0000256" key="1">
    <source>
        <dbReference type="ARBA" id="ARBA00022618"/>
    </source>
</evidence>
<dbReference type="InterPro" id="IPR024990">
    <property type="entry name" value="Apc1"/>
</dbReference>
<dbReference type="GO" id="GO:0051301">
    <property type="term" value="P:cell division"/>
    <property type="evidence" value="ECO:0007669"/>
    <property type="project" value="UniProtKB-KW"/>
</dbReference>
<dbReference type="Proteomes" id="UP000789759">
    <property type="component" value="Unassembled WGS sequence"/>
</dbReference>
<dbReference type="GO" id="GO:0005680">
    <property type="term" value="C:anaphase-promoting complex"/>
    <property type="evidence" value="ECO:0007669"/>
    <property type="project" value="InterPro"/>
</dbReference>
<dbReference type="OrthoDB" id="26401at2759"/>
<reference evidence="4" key="1">
    <citation type="submission" date="2021-06" db="EMBL/GenBank/DDBJ databases">
        <authorList>
            <person name="Kallberg Y."/>
            <person name="Tangrot J."/>
            <person name="Rosling A."/>
        </authorList>
    </citation>
    <scope>NUCLEOTIDE SEQUENCE</scope>
    <source>
        <strain evidence="4">FL966</strain>
    </source>
</reference>
<protein>
    <submittedName>
        <fullName evidence="4">20445_t:CDS:1</fullName>
    </submittedName>
</protein>
<dbReference type="AlphaFoldDB" id="A0A9N9IIU6"/>
<dbReference type="GO" id="GO:0060090">
    <property type="term" value="F:molecular adaptor activity"/>
    <property type="evidence" value="ECO:0007669"/>
    <property type="project" value="TreeGrafter"/>
</dbReference>
<comment type="caution">
    <text evidence="4">The sequence shown here is derived from an EMBL/GenBank/DDBJ whole genome shotgun (WGS) entry which is preliminary data.</text>
</comment>
<dbReference type="GO" id="GO:0070979">
    <property type="term" value="P:protein K11-linked ubiquitination"/>
    <property type="evidence" value="ECO:0007669"/>
    <property type="project" value="TreeGrafter"/>
</dbReference>
<feature type="non-terminal residue" evidence="4">
    <location>
        <position position="149"/>
    </location>
</feature>
<keyword evidence="1" id="KW-0132">Cell division</keyword>
<evidence type="ECO:0000256" key="3">
    <source>
        <dbReference type="ARBA" id="ARBA00023306"/>
    </source>
</evidence>